<accession>A0AAE0M3F1</accession>
<reference evidence="1" key="2">
    <citation type="submission" date="2023-06" db="EMBL/GenBank/DDBJ databases">
        <authorList>
            <consortium name="Lawrence Berkeley National Laboratory"/>
            <person name="Haridas S."/>
            <person name="Hensen N."/>
            <person name="Bonometti L."/>
            <person name="Westerberg I."/>
            <person name="Brannstrom I.O."/>
            <person name="Guillou S."/>
            <person name="Cros-Aarteil S."/>
            <person name="Calhoun S."/>
            <person name="Kuo A."/>
            <person name="Mondo S."/>
            <person name="Pangilinan J."/>
            <person name="Riley R."/>
            <person name="Labutti K."/>
            <person name="Andreopoulos B."/>
            <person name="Lipzen A."/>
            <person name="Chen C."/>
            <person name="Yanf M."/>
            <person name="Daum C."/>
            <person name="Ng V."/>
            <person name="Clum A."/>
            <person name="Steindorff A."/>
            <person name="Ohm R."/>
            <person name="Martin F."/>
            <person name="Silar P."/>
            <person name="Natvig D."/>
            <person name="Lalanne C."/>
            <person name="Gautier V."/>
            <person name="Ament-Velasquez S.L."/>
            <person name="Kruys A."/>
            <person name="Hutchinson M.I."/>
            <person name="Powell A.J."/>
            <person name="Barry K."/>
            <person name="Miller A.N."/>
            <person name="Grigoriev I.V."/>
            <person name="Debuchy R."/>
            <person name="Gladieux P."/>
            <person name="Thoren M.H."/>
            <person name="Johannesson H."/>
        </authorList>
    </citation>
    <scope>NUCLEOTIDE SEQUENCE</scope>
    <source>
        <strain evidence="1">SMH4131-1</strain>
    </source>
</reference>
<protein>
    <submittedName>
        <fullName evidence="1">Uncharacterized protein</fullName>
    </submittedName>
</protein>
<organism evidence="1 2">
    <name type="scientific">Cercophora scortea</name>
    <dbReference type="NCBI Taxonomy" id="314031"/>
    <lineage>
        <taxon>Eukaryota</taxon>
        <taxon>Fungi</taxon>
        <taxon>Dikarya</taxon>
        <taxon>Ascomycota</taxon>
        <taxon>Pezizomycotina</taxon>
        <taxon>Sordariomycetes</taxon>
        <taxon>Sordariomycetidae</taxon>
        <taxon>Sordariales</taxon>
        <taxon>Lasiosphaeriaceae</taxon>
        <taxon>Cercophora</taxon>
    </lineage>
</organism>
<gene>
    <name evidence="1" type="ORF">B0T19DRAFT_295381</name>
</gene>
<dbReference type="AlphaFoldDB" id="A0AAE0M3F1"/>
<evidence type="ECO:0000313" key="2">
    <source>
        <dbReference type="Proteomes" id="UP001286456"/>
    </source>
</evidence>
<dbReference type="PANTHER" id="PTHR40619">
    <property type="entry name" value="FUNGAL STAND N-TERMINAL GOODBYE DOMAIN-CONTAINING PROTEIN"/>
    <property type="match status" value="1"/>
</dbReference>
<proteinExistence type="predicted"/>
<sequence length="568" mass="63181">MLINTANKYLAKTKQSPIDIDLGHDWTTVQLSMERACQTLDKAAALDKDVTGFTGKLKKGFNTLCQNAGAGKLFTALIPNDLMFSSALCGGLNVIFTALEQTGFHREAVYKALERLPAILSNHDGYTLIAADDAELHRRTAKLYAEVCLTLNHILNWFMMNSFVAGAKRLLKPSGFTSKLNDRLDEVRLAAKDFKAHVLRMMMQRQDDLFQLQSRDSQERAKTSRQVNEIGYGVHQLLERADFFESAQAKVFERLQPFLQNIMQSELLLPSGSGKGDQIIDFRSLVELIAENIPLATQPALPSPRPKRPAPKVTPLKILKALLYDPELIKNDLTELLKLGTPGRSGPTNLDPTRVHTLQRNPRIRAWLTIDESSALLLDGGADPLSLDTSFFMATMVSSLLDENTKPNTSITVVTLAYFCTQHRDYSRDVAGSPEEMAMSLLLQLIDQYRGFETADLQECLNSTVPGDVSSICASFGRLVQCLPADVVVFVLIDGVQVFAAPPERRSRTRDVVESLLRVYGLPRDAKFKLLVASPARSKFVEDLFDEEEMVHIPTDPPPLGDYRDGLV</sequence>
<dbReference type="EMBL" id="JAUEPO010000007">
    <property type="protein sequence ID" value="KAK3317645.1"/>
    <property type="molecule type" value="Genomic_DNA"/>
</dbReference>
<name>A0AAE0M3F1_9PEZI</name>
<keyword evidence="2" id="KW-1185">Reference proteome</keyword>
<dbReference type="Proteomes" id="UP001286456">
    <property type="component" value="Unassembled WGS sequence"/>
</dbReference>
<dbReference type="PANTHER" id="PTHR40619:SF3">
    <property type="entry name" value="FUNGAL STAND N-TERMINAL GOODBYE DOMAIN-CONTAINING PROTEIN"/>
    <property type="match status" value="1"/>
</dbReference>
<comment type="caution">
    <text evidence="1">The sequence shown here is derived from an EMBL/GenBank/DDBJ whole genome shotgun (WGS) entry which is preliminary data.</text>
</comment>
<reference evidence="1" key="1">
    <citation type="journal article" date="2023" name="Mol. Phylogenet. Evol.">
        <title>Genome-scale phylogeny and comparative genomics of the fungal order Sordariales.</title>
        <authorList>
            <person name="Hensen N."/>
            <person name="Bonometti L."/>
            <person name="Westerberg I."/>
            <person name="Brannstrom I.O."/>
            <person name="Guillou S."/>
            <person name="Cros-Aarteil S."/>
            <person name="Calhoun S."/>
            <person name="Haridas S."/>
            <person name="Kuo A."/>
            <person name="Mondo S."/>
            <person name="Pangilinan J."/>
            <person name="Riley R."/>
            <person name="LaButti K."/>
            <person name="Andreopoulos B."/>
            <person name="Lipzen A."/>
            <person name="Chen C."/>
            <person name="Yan M."/>
            <person name="Daum C."/>
            <person name="Ng V."/>
            <person name="Clum A."/>
            <person name="Steindorff A."/>
            <person name="Ohm R.A."/>
            <person name="Martin F."/>
            <person name="Silar P."/>
            <person name="Natvig D.O."/>
            <person name="Lalanne C."/>
            <person name="Gautier V."/>
            <person name="Ament-Velasquez S.L."/>
            <person name="Kruys A."/>
            <person name="Hutchinson M.I."/>
            <person name="Powell A.J."/>
            <person name="Barry K."/>
            <person name="Miller A.N."/>
            <person name="Grigoriev I.V."/>
            <person name="Debuchy R."/>
            <person name="Gladieux P."/>
            <person name="Hiltunen Thoren M."/>
            <person name="Johannesson H."/>
        </authorList>
    </citation>
    <scope>NUCLEOTIDE SEQUENCE</scope>
    <source>
        <strain evidence="1">SMH4131-1</strain>
    </source>
</reference>
<evidence type="ECO:0000313" key="1">
    <source>
        <dbReference type="EMBL" id="KAK3317645.1"/>
    </source>
</evidence>